<protein>
    <submittedName>
        <fullName evidence="9">GntR family transcriptional regulator</fullName>
    </submittedName>
</protein>
<dbReference type="GO" id="GO:0008483">
    <property type="term" value="F:transaminase activity"/>
    <property type="evidence" value="ECO:0007669"/>
    <property type="project" value="UniProtKB-KW"/>
</dbReference>
<dbReference type="GO" id="GO:0003700">
    <property type="term" value="F:DNA-binding transcription factor activity"/>
    <property type="evidence" value="ECO:0007669"/>
    <property type="project" value="InterPro"/>
</dbReference>
<dbReference type="Pfam" id="PF00155">
    <property type="entry name" value="Aminotran_1_2"/>
    <property type="match status" value="1"/>
</dbReference>
<dbReference type="PANTHER" id="PTHR46577:SF1">
    <property type="entry name" value="HTH-TYPE TRANSCRIPTIONAL REGULATORY PROTEIN GABR"/>
    <property type="match status" value="1"/>
</dbReference>
<reference evidence="9" key="1">
    <citation type="submission" date="2016-08" db="EMBL/GenBank/DDBJ databases">
        <title>Complete Genome Seqeunce of Paenibacillus sp. nov. IHBB 9852 from high altitute lake of Indian trans-Himalayas.</title>
        <authorList>
            <person name="Kiran S."/>
            <person name="Swarnkar M.K."/>
            <person name="Rana A."/>
            <person name="Tewari R."/>
            <person name="Gulati A."/>
        </authorList>
    </citation>
    <scope>NUCLEOTIDE SEQUENCE [LARGE SCALE GENOMIC DNA]</scope>
    <source>
        <strain evidence="9">IHBB 9852</strain>
    </source>
</reference>
<evidence type="ECO:0000256" key="3">
    <source>
        <dbReference type="ARBA" id="ARBA00022576"/>
    </source>
</evidence>
<keyword evidence="7" id="KW-0804">Transcription</keyword>
<organism evidence="9">
    <name type="scientific">Paenibacillus ihbetae</name>
    <dbReference type="NCBI Taxonomy" id="1870820"/>
    <lineage>
        <taxon>Bacteria</taxon>
        <taxon>Bacillati</taxon>
        <taxon>Bacillota</taxon>
        <taxon>Bacilli</taxon>
        <taxon>Bacillales</taxon>
        <taxon>Paenibacillaceae</taxon>
        <taxon>Paenibacillus</taxon>
    </lineage>
</organism>
<gene>
    <name evidence="9" type="ORF">BBD41_27060</name>
</gene>
<dbReference type="EMBL" id="CP016809">
    <property type="protein sequence ID" value="ANY75940.1"/>
    <property type="molecule type" value="Genomic_DNA"/>
</dbReference>
<evidence type="ECO:0000256" key="6">
    <source>
        <dbReference type="ARBA" id="ARBA00023125"/>
    </source>
</evidence>
<comment type="cofactor">
    <cofactor evidence="1">
        <name>pyridoxal 5'-phosphate</name>
        <dbReference type="ChEBI" id="CHEBI:597326"/>
    </cofactor>
</comment>
<proteinExistence type="inferred from homology"/>
<dbReference type="CDD" id="cd07377">
    <property type="entry name" value="WHTH_GntR"/>
    <property type="match status" value="1"/>
</dbReference>
<dbReference type="InterPro" id="IPR015421">
    <property type="entry name" value="PyrdxlP-dep_Trfase_major"/>
</dbReference>
<dbReference type="CDD" id="cd00609">
    <property type="entry name" value="AAT_like"/>
    <property type="match status" value="1"/>
</dbReference>
<dbReference type="KEGG" id="pib:BBD41_27060"/>
<dbReference type="InterPro" id="IPR000524">
    <property type="entry name" value="Tscrpt_reg_HTH_GntR"/>
</dbReference>
<sequence length="473" mass="52510">MYGIYIDRSSSLPVTRQLCNQLRERIESGQLAAGTKLLPTRVLAKDWGIARNVVIEVYEQLTAEGYLDCRVGSGTYVADGIIPSAAATVHPVPAKMNPSIISPEPLDRTLIDFATGIPDLNRFPGKIWAKYLKEAAESSPHEYNYGDVKGSLSLRLALRDYLFRSKGISCSADQLIIVSGASEGFLLLAKALSAQFDSIYLEDPTIDIARDIFRMMNYSLVPVQVDSNGMQVDAIRTFLPGHLLLLTPSHQFPSGSLMPIQRRHQAIRMAEEADAYVIEDDYDSEFRLKGIPVPPLQILSPSRVIYVGTFSKTLSPSLRIGFLIAPPKLLDAITLAKDRLNLHTPAVIQTALAAFIRDGQLERHIHTMKKLYKKRRNLLTERLVQAFGDQISITGDEAGMHLQVLFHTQKHADLPWNDTSAYGFRVERSEDYRIGDGSSESGIVLGYGNLTSDQITEGVSRMHRFVSAFGESM</sequence>
<dbReference type="Gene3D" id="1.10.10.10">
    <property type="entry name" value="Winged helix-like DNA-binding domain superfamily/Winged helix DNA-binding domain"/>
    <property type="match status" value="1"/>
</dbReference>
<dbReference type="InterPro" id="IPR015424">
    <property type="entry name" value="PyrdxlP-dep_Trfase"/>
</dbReference>
<dbReference type="SUPFAM" id="SSF53383">
    <property type="entry name" value="PLP-dependent transferases"/>
    <property type="match status" value="1"/>
</dbReference>
<evidence type="ECO:0000259" key="8">
    <source>
        <dbReference type="PROSITE" id="PS50949"/>
    </source>
</evidence>
<comment type="similarity">
    <text evidence="2">In the C-terminal section; belongs to the class-I pyridoxal-phosphate-dependent aminotransferase family.</text>
</comment>
<dbReference type="RefSeq" id="WP_099479813.1">
    <property type="nucleotide sequence ID" value="NZ_CP016809.1"/>
</dbReference>
<dbReference type="PROSITE" id="PS50949">
    <property type="entry name" value="HTH_GNTR"/>
    <property type="match status" value="1"/>
</dbReference>
<dbReference type="AlphaFoldDB" id="A0A1B2E7I2"/>
<dbReference type="GO" id="GO:0003677">
    <property type="term" value="F:DNA binding"/>
    <property type="evidence" value="ECO:0007669"/>
    <property type="project" value="UniProtKB-KW"/>
</dbReference>
<evidence type="ECO:0000256" key="4">
    <source>
        <dbReference type="ARBA" id="ARBA00022898"/>
    </source>
</evidence>
<keyword evidence="3" id="KW-0808">Transferase</keyword>
<evidence type="ECO:0000256" key="2">
    <source>
        <dbReference type="ARBA" id="ARBA00005384"/>
    </source>
</evidence>
<dbReference type="PANTHER" id="PTHR46577">
    <property type="entry name" value="HTH-TYPE TRANSCRIPTIONAL REGULATORY PROTEIN GABR"/>
    <property type="match status" value="1"/>
</dbReference>
<dbReference type="SMART" id="SM00345">
    <property type="entry name" value="HTH_GNTR"/>
    <property type="match status" value="1"/>
</dbReference>
<keyword evidence="3" id="KW-0032">Aminotransferase</keyword>
<keyword evidence="5" id="KW-0805">Transcription regulation</keyword>
<dbReference type="Gene3D" id="3.40.640.10">
    <property type="entry name" value="Type I PLP-dependent aspartate aminotransferase-like (Major domain)"/>
    <property type="match status" value="1"/>
</dbReference>
<dbReference type="SUPFAM" id="SSF46785">
    <property type="entry name" value="Winged helix' DNA-binding domain"/>
    <property type="match status" value="1"/>
</dbReference>
<accession>A0A1B2E7I2</accession>
<dbReference type="GO" id="GO:0030170">
    <property type="term" value="F:pyridoxal phosphate binding"/>
    <property type="evidence" value="ECO:0007669"/>
    <property type="project" value="InterPro"/>
</dbReference>
<name>A0A1B2E7I2_9BACL</name>
<evidence type="ECO:0000313" key="9">
    <source>
        <dbReference type="EMBL" id="ANY75940.1"/>
    </source>
</evidence>
<keyword evidence="4" id="KW-0663">Pyridoxal phosphate</keyword>
<feature type="domain" description="HTH gntR-type" evidence="8">
    <location>
        <begin position="12"/>
        <end position="80"/>
    </location>
</feature>
<dbReference type="InterPro" id="IPR051446">
    <property type="entry name" value="HTH_trans_reg/aminotransferase"/>
</dbReference>
<dbReference type="InterPro" id="IPR036390">
    <property type="entry name" value="WH_DNA-bd_sf"/>
</dbReference>
<evidence type="ECO:0000256" key="5">
    <source>
        <dbReference type="ARBA" id="ARBA00023015"/>
    </source>
</evidence>
<keyword evidence="6" id="KW-0238">DNA-binding</keyword>
<evidence type="ECO:0000256" key="1">
    <source>
        <dbReference type="ARBA" id="ARBA00001933"/>
    </source>
</evidence>
<dbReference type="Pfam" id="PF00392">
    <property type="entry name" value="GntR"/>
    <property type="match status" value="1"/>
</dbReference>
<evidence type="ECO:0000256" key="7">
    <source>
        <dbReference type="ARBA" id="ARBA00023163"/>
    </source>
</evidence>
<dbReference type="InterPro" id="IPR036388">
    <property type="entry name" value="WH-like_DNA-bd_sf"/>
</dbReference>
<dbReference type="InterPro" id="IPR004839">
    <property type="entry name" value="Aminotransferase_I/II_large"/>
</dbReference>